<feature type="domain" description="PTS EIIB type-4" evidence="10">
    <location>
        <begin position="142"/>
        <end position="304"/>
    </location>
</feature>
<keyword evidence="7" id="KW-0598">Phosphotransferase system</keyword>
<name>A0A210PD79_9LACO</name>
<comment type="subcellular location">
    <subcellularLocation>
        <location evidence="1">Cytoplasm</location>
    </subcellularLocation>
</comment>
<dbReference type="EC" id="2.7.1.191" evidence="11"/>
<dbReference type="SUPFAM" id="SSF52728">
    <property type="entry name" value="PTS IIb component"/>
    <property type="match status" value="1"/>
</dbReference>
<dbReference type="Gene3D" id="3.40.50.510">
    <property type="entry name" value="Phosphotransferase system, mannose-type IIA component"/>
    <property type="match status" value="1"/>
</dbReference>
<evidence type="ECO:0000259" key="9">
    <source>
        <dbReference type="PROSITE" id="PS51096"/>
    </source>
</evidence>
<feature type="domain" description="PTS EIIA type-4" evidence="9">
    <location>
        <begin position="1"/>
        <end position="131"/>
    </location>
</feature>
<sequence length="304" mass="33716">MYVLASHGNYSKETLSSCEMITGKLNDFQIVSFKDPMGIDDVVTKYQELYEKNNDDFFYIICDIKSGTPANSALIFKETHKDVRVFSGLSFGLVLSIATGTPIENALEENKKFLVEIDPSDSHKATTKKQIAKKESPKKMPGKDPIINVRIDARLIHGQVATMWTSSLSASRIMVIDDSIVKSNVQKMTLKTAVPGGVHLSILTTDGAARRIKENQYAGQRVFIIVRNPAVLSKLTDDGVKLKEINVGNISMKQGARQVAKSVAVTEEDVKTFNDLNSKGINLYHQMVPNDKKQNFMTLLDKGE</sequence>
<dbReference type="Gene3D" id="3.40.35.10">
    <property type="entry name" value="Phosphotransferase system, sorbose subfamily IIB component"/>
    <property type="match status" value="1"/>
</dbReference>
<evidence type="ECO:0000256" key="4">
    <source>
        <dbReference type="ARBA" id="ARBA00022553"/>
    </source>
</evidence>
<dbReference type="Pfam" id="PF03610">
    <property type="entry name" value="EIIA-man"/>
    <property type="match status" value="1"/>
</dbReference>
<reference evidence="11 12" key="1">
    <citation type="submission" date="2017-03" db="EMBL/GenBank/DDBJ databases">
        <title>Genome sequence of Lactobacillus kimchii KACC 12383.</title>
        <authorList>
            <person name="Chun J."/>
        </authorList>
    </citation>
    <scope>NUCLEOTIDE SEQUENCE [LARGE SCALE GENOMIC DNA]</scope>
    <source>
        <strain evidence="11 12">KACC 12383</strain>
    </source>
</reference>
<dbReference type="SUPFAM" id="SSF53062">
    <property type="entry name" value="PTS system fructose IIA component-like"/>
    <property type="match status" value="1"/>
</dbReference>
<dbReference type="GO" id="GO:0005737">
    <property type="term" value="C:cytoplasm"/>
    <property type="evidence" value="ECO:0007669"/>
    <property type="project" value="UniProtKB-SubCell"/>
</dbReference>
<dbReference type="InterPro" id="IPR051471">
    <property type="entry name" value="Bacterial_PTS_sugar_comp"/>
</dbReference>
<keyword evidence="4" id="KW-0597">Phosphoprotein</keyword>
<dbReference type="Pfam" id="PF03830">
    <property type="entry name" value="PTSIIB_sorb"/>
    <property type="match status" value="1"/>
</dbReference>
<dbReference type="AlphaFoldDB" id="A0A210PD79"/>
<dbReference type="PANTHER" id="PTHR33799:SF1">
    <property type="entry name" value="PTS SYSTEM MANNOSE-SPECIFIC EIIAB COMPONENT-RELATED"/>
    <property type="match status" value="1"/>
</dbReference>
<accession>A0A210PD79</accession>
<dbReference type="GO" id="GO:0009401">
    <property type="term" value="P:phosphoenolpyruvate-dependent sugar phosphotransferase system"/>
    <property type="evidence" value="ECO:0007669"/>
    <property type="project" value="UniProtKB-KW"/>
</dbReference>
<dbReference type="InterPro" id="IPR004720">
    <property type="entry name" value="PTS_IIB_sorbose-sp"/>
</dbReference>
<keyword evidence="3" id="KW-0963">Cytoplasm</keyword>
<dbReference type="CDD" id="cd00001">
    <property type="entry name" value="PTS_IIB_man"/>
    <property type="match status" value="1"/>
</dbReference>
<protein>
    <submittedName>
        <fullName evidence="11">Protein-N(Pi)-phosphohistidine--sugar phosphotransferase</fullName>
        <ecNumber evidence="11">2.7.1.191</ecNumber>
    </submittedName>
</protein>
<dbReference type="InterPro" id="IPR036662">
    <property type="entry name" value="PTS_EIIA_man-typ_sf"/>
</dbReference>
<keyword evidence="5" id="KW-0762">Sugar transport</keyword>
<dbReference type="PROSITE" id="PS51101">
    <property type="entry name" value="PTS_EIIB_TYPE_4"/>
    <property type="match status" value="1"/>
</dbReference>
<organism evidence="11 12">
    <name type="scientific">Companilactobacillus kimchii</name>
    <dbReference type="NCBI Taxonomy" id="2801452"/>
    <lineage>
        <taxon>Bacteria</taxon>
        <taxon>Bacillati</taxon>
        <taxon>Bacillota</taxon>
        <taxon>Bacilli</taxon>
        <taxon>Lactobacillales</taxon>
        <taxon>Lactobacillaceae</taxon>
        <taxon>Companilactobacillus</taxon>
    </lineage>
</organism>
<gene>
    <name evidence="11" type="primary">manX</name>
    <name evidence="11" type="ORF">LKACC12383_00373</name>
</gene>
<dbReference type="GO" id="GO:0016020">
    <property type="term" value="C:membrane"/>
    <property type="evidence" value="ECO:0007669"/>
    <property type="project" value="InterPro"/>
</dbReference>
<evidence type="ECO:0000256" key="6">
    <source>
        <dbReference type="ARBA" id="ARBA00022679"/>
    </source>
</evidence>
<keyword evidence="6 11" id="KW-0808">Transferase</keyword>
<evidence type="ECO:0000256" key="5">
    <source>
        <dbReference type="ARBA" id="ARBA00022597"/>
    </source>
</evidence>
<evidence type="ECO:0000256" key="7">
    <source>
        <dbReference type="ARBA" id="ARBA00022683"/>
    </source>
</evidence>
<dbReference type="EMBL" id="MXAL01000001">
    <property type="protein sequence ID" value="OWF34460.1"/>
    <property type="molecule type" value="Genomic_DNA"/>
</dbReference>
<evidence type="ECO:0000256" key="8">
    <source>
        <dbReference type="ARBA" id="ARBA00022777"/>
    </source>
</evidence>
<dbReference type="GO" id="GO:0008982">
    <property type="term" value="F:protein-N(PI)-phosphohistidine-sugar phosphotransferase activity"/>
    <property type="evidence" value="ECO:0007669"/>
    <property type="project" value="InterPro"/>
</dbReference>
<dbReference type="InterPro" id="IPR036667">
    <property type="entry name" value="PTS_IIB_sorbose-sp_sf"/>
</dbReference>
<keyword evidence="8" id="KW-0418">Kinase</keyword>
<dbReference type="InterPro" id="IPR004701">
    <property type="entry name" value="PTS_EIIA_man-typ"/>
</dbReference>
<evidence type="ECO:0000256" key="3">
    <source>
        <dbReference type="ARBA" id="ARBA00022490"/>
    </source>
</evidence>
<dbReference type="Proteomes" id="UP000196649">
    <property type="component" value="Unassembled WGS sequence"/>
</dbReference>
<dbReference type="GO" id="GO:0016301">
    <property type="term" value="F:kinase activity"/>
    <property type="evidence" value="ECO:0007669"/>
    <property type="project" value="UniProtKB-KW"/>
</dbReference>
<dbReference type="PANTHER" id="PTHR33799">
    <property type="entry name" value="PTS PERMEASE-RELATED-RELATED"/>
    <property type="match status" value="1"/>
</dbReference>
<keyword evidence="2" id="KW-0813">Transport</keyword>
<dbReference type="RefSeq" id="WP_054643665.1">
    <property type="nucleotide sequence ID" value="NZ_LNUB01000004.1"/>
</dbReference>
<evidence type="ECO:0000256" key="2">
    <source>
        <dbReference type="ARBA" id="ARBA00022448"/>
    </source>
</evidence>
<dbReference type="PROSITE" id="PS51096">
    <property type="entry name" value="PTS_EIIA_TYPE_4"/>
    <property type="match status" value="1"/>
</dbReference>
<evidence type="ECO:0000256" key="1">
    <source>
        <dbReference type="ARBA" id="ARBA00004496"/>
    </source>
</evidence>
<evidence type="ECO:0000313" key="12">
    <source>
        <dbReference type="Proteomes" id="UP000196649"/>
    </source>
</evidence>
<comment type="caution">
    <text evidence="11">The sequence shown here is derived from an EMBL/GenBank/DDBJ whole genome shotgun (WGS) entry which is preliminary data.</text>
</comment>
<evidence type="ECO:0000313" key="11">
    <source>
        <dbReference type="EMBL" id="OWF34460.1"/>
    </source>
</evidence>
<proteinExistence type="predicted"/>
<evidence type="ECO:0000259" key="10">
    <source>
        <dbReference type="PROSITE" id="PS51101"/>
    </source>
</evidence>